<evidence type="ECO:0000313" key="1">
    <source>
        <dbReference type="EMBL" id="KAK9238442.1"/>
    </source>
</evidence>
<evidence type="ECO:0000313" key="2">
    <source>
        <dbReference type="Proteomes" id="UP001433508"/>
    </source>
</evidence>
<proteinExistence type="predicted"/>
<dbReference type="EMBL" id="MU971356">
    <property type="protein sequence ID" value="KAK9238442.1"/>
    <property type="molecule type" value="Genomic_DNA"/>
</dbReference>
<comment type="caution">
    <text evidence="1">The sequence shown here is derived from an EMBL/GenBank/DDBJ whole genome shotgun (WGS) entry which is preliminary data.</text>
</comment>
<accession>A0ACC3T3I5</accession>
<dbReference type="Proteomes" id="UP001433508">
    <property type="component" value="Unassembled WGS sequence"/>
</dbReference>
<gene>
    <name evidence="1" type="ORF">V1525DRAFT_425435</name>
</gene>
<name>A0ACC3T3I5_LIPKO</name>
<sequence>MLEESGLRLYAISASVSKVHRATTGFASFASRSELHNRRRTTGLHFRGPGWWNGLLSPIVLSRSFTAPGSGAVSPSVVVLKQNEDTLVRLMRWARHERNRRHNVKQREGPAHGAVRGIATQRKKSRQAQRNIASHNVNDGQQQNPNGTEKRRKQTPRKRKQAGLTEERLEAIAKDRKKWNQDIITTLDAIRTSGPQPRTPNGSTVSERTDGPSEKVADRAYSDVSFEKYPLEAIEVPSEAHIYPPVLEHGIDRVLFNPGVHFLQDPRSRVYNFPPEIRHIMSVHEFDYDALPEYQISSRDKVLQSIAKEHQCKYYGSTSSLTAMLSQFHYLISKWRPPHGTHISHYHDEALKFTSAASMAASVFVRYMPETGLYAIDSDKSEDSEIILMWLGRSMELQLVTPTQTYENFRRSKSHLLDPEQKKHREPYHYSKCGDFMLRSQQDCMDPRLPNGGTFDLKTRAVAAVRYDIGHIHEVGETGYQLKTLHGKYESFESEYKDMIRASFLKYLLQVRIGRMDGILVAYHNIARLFGFQYVPIEELDLCIHGENHKYLAKAEFMASMGILNDFLDRVTAKYPEQV</sequence>
<reference evidence="2" key="1">
    <citation type="journal article" date="2024" name="Front. Bioeng. Biotechnol.">
        <title>Genome-scale model development and genomic sequencing of the oleaginous clade Lipomyces.</title>
        <authorList>
            <person name="Czajka J.J."/>
            <person name="Han Y."/>
            <person name="Kim J."/>
            <person name="Mondo S.J."/>
            <person name="Hofstad B.A."/>
            <person name="Robles A."/>
            <person name="Haridas S."/>
            <person name="Riley R."/>
            <person name="LaButti K."/>
            <person name="Pangilinan J."/>
            <person name="Andreopoulos W."/>
            <person name="Lipzen A."/>
            <person name="Yan J."/>
            <person name="Wang M."/>
            <person name="Ng V."/>
            <person name="Grigoriev I.V."/>
            <person name="Spatafora J.W."/>
            <person name="Magnuson J.K."/>
            <person name="Baker S.E."/>
            <person name="Pomraning K.R."/>
        </authorList>
    </citation>
    <scope>NUCLEOTIDE SEQUENCE [LARGE SCALE GENOMIC DNA]</scope>
    <source>
        <strain evidence="2">CBS 7786</strain>
    </source>
</reference>
<protein>
    <submittedName>
        <fullName evidence="1">Mitochondrial protein Pet127-domain-containing protein</fullName>
    </submittedName>
</protein>
<organism evidence="1 2">
    <name type="scientific">Lipomyces kononenkoae</name>
    <name type="common">Yeast</name>
    <dbReference type="NCBI Taxonomy" id="34357"/>
    <lineage>
        <taxon>Eukaryota</taxon>
        <taxon>Fungi</taxon>
        <taxon>Dikarya</taxon>
        <taxon>Ascomycota</taxon>
        <taxon>Saccharomycotina</taxon>
        <taxon>Lipomycetes</taxon>
        <taxon>Lipomycetales</taxon>
        <taxon>Lipomycetaceae</taxon>
        <taxon>Lipomyces</taxon>
    </lineage>
</organism>
<keyword evidence="2" id="KW-1185">Reference proteome</keyword>